<dbReference type="GO" id="GO:0001671">
    <property type="term" value="F:ATPase activator activity"/>
    <property type="evidence" value="ECO:0007669"/>
    <property type="project" value="TreeGrafter"/>
</dbReference>
<dbReference type="InterPro" id="IPR046756">
    <property type="entry name" value="VAS1/VOA1_TM"/>
</dbReference>
<dbReference type="InterPro" id="IPR008388">
    <property type="entry name" value="Ac45_acc_su"/>
</dbReference>
<dbReference type="PANTHER" id="PTHR12471:SF7">
    <property type="entry name" value="V-TYPE PROTON ATPASE SUBUNIT S1"/>
    <property type="match status" value="1"/>
</dbReference>
<dbReference type="Proteomes" id="UP000038045">
    <property type="component" value="Unplaced"/>
</dbReference>
<dbReference type="AlphaFoldDB" id="A0A0N4ZCC2"/>
<dbReference type="Pfam" id="PF20520">
    <property type="entry name" value="Ac45-VOA1_TM"/>
    <property type="match status" value="1"/>
</dbReference>
<evidence type="ECO:0000256" key="5">
    <source>
        <dbReference type="ARBA" id="ARBA00023136"/>
    </source>
</evidence>
<evidence type="ECO:0000256" key="1">
    <source>
        <dbReference type="ARBA" id="ARBA00004167"/>
    </source>
</evidence>
<feature type="signal peptide" evidence="7">
    <location>
        <begin position="1"/>
        <end position="16"/>
    </location>
</feature>
<evidence type="ECO:0000256" key="2">
    <source>
        <dbReference type="ARBA" id="ARBA00009037"/>
    </source>
</evidence>
<reference evidence="10" key="1">
    <citation type="submission" date="2017-02" db="UniProtKB">
        <authorList>
            <consortium name="WormBaseParasite"/>
        </authorList>
    </citation>
    <scope>IDENTIFICATION</scope>
</reference>
<proteinExistence type="inferred from homology"/>
<keyword evidence="5 6" id="KW-0472">Membrane</keyword>
<accession>A0A0N4ZCC2</accession>
<evidence type="ECO:0000259" key="8">
    <source>
        <dbReference type="Pfam" id="PF20520"/>
    </source>
</evidence>
<keyword evidence="3 6" id="KW-0812">Transmembrane</keyword>
<keyword evidence="9" id="KW-1185">Reference proteome</keyword>
<name>A0A0N4ZCC2_PARTI</name>
<dbReference type="PANTHER" id="PTHR12471">
    <property type="entry name" value="VACUOLAR ATP SYNTHASE SUBUNIT S1"/>
    <property type="match status" value="1"/>
</dbReference>
<feature type="chain" id="PRO_5005891470" evidence="7">
    <location>
        <begin position="17"/>
        <end position="404"/>
    </location>
</feature>
<dbReference type="STRING" id="131310.A0A0N4ZCC2"/>
<evidence type="ECO:0000256" key="4">
    <source>
        <dbReference type="ARBA" id="ARBA00022989"/>
    </source>
</evidence>
<evidence type="ECO:0000256" key="6">
    <source>
        <dbReference type="SAM" id="Phobius"/>
    </source>
</evidence>
<feature type="domain" description="V-type proton ATPase subunit S1/VOA1 transmembrane" evidence="8">
    <location>
        <begin position="355"/>
        <end position="392"/>
    </location>
</feature>
<keyword evidence="4 6" id="KW-1133">Transmembrane helix</keyword>
<dbReference type="GO" id="GO:0033176">
    <property type="term" value="C:proton-transporting V-type ATPase complex"/>
    <property type="evidence" value="ECO:0007669"/>
    <property type="project" value="TreeGrafter"/>
</dbReference>
<comment type="similarity">
    <text evidence="2">Belongs to the vacuolar ATPase subunit S1 family.</text>
</comment>
<feature type="transmembrane region" description="Helical" evidence="6">
    <location>
        <begin position="358"/>
        <end position="381"/>
    </location>
</feature>
<protein>
    <submittedName>
        <fullName evidence="10">Ac45-VOA1_TM domain-containing protein</fullName>
    </submittedName>
</protein>
<dbReference type="WBParaSite" id="PTRK_0000517500.1">
    <property type="protein sequence ID" value="PTRK_0000517500.1"/>
    <property type="gene ID" value="PTRK_0000517500"/>
</dbReference>
<dbReference type="GO" id="GO:0030641">
    <property type="term" value="P:regulation of cellular pH"/>
    <property type="evidence" value="ECO:0007669"/>
    <property type="project" value="TreeGrafter"/>
</dbReference>
<evidence type="ECO:0000256" key="7">
    <source>
        <dbReference type="SAM" id="SignalP"/>
    </source>
</evidence>
<keyword evidence="7" id="KW-0732">Signal</keyword>
<evidence type="ECO:0000313" key="9">
    <source>
        <dbReference type="Proteomes" id="UP000038045"/>
    </source>
</evidence>
<organism evidence="9 10">
    <name type="scientific">Parastrongyloides trichosuri</name>
    <name type="common">Possum-specific nematode worm</name>
    <dbReference type="NCBI Taxonomy" id="131310"/>
    <lineage>
        <taxon>Eukaryota</taxon>
        <taxon>Metazoa</taxon>
        <taxon>Ecdysozoa</taxon>
        <taxon>Nematoda</taxon>
        <taxon>Chromadorea</taxon>
        <taxon>Rhabditida</taxon>
        <taxon>Tylenchina</taxon>
        <taxon>Panagrolaimomorpha</taxon>
        <taxon>Strongyloidoidea</taxon>
        <taxon>Strongyloididae</taxon>
        <taxon>Parastrongyloides</taxon>
    </lineage>
</organism>
<evidence type="ECO:0000256" key="3">
    <source>
        <dbReference type="ARBA" id="ARBA00022692"/>
    </source>
</evidence>
<evidence type="ECO:0000313" key="10">
    <source>
        <dbReference type="WBParaSite" id="PTRK_0000517500.1"/>
    </source>
</evidence>
<comment type="subcellular location">
    <subcellularLocation>
        <location evidence="1">Membrane</location>
        <topology evidence="1">Single-pass membrane protein</topology>
    </subcellularLocation>
</comment>
<sequence>MKLLATLTLLVASTFAKDAIIWSKNDLSQITLSSAAKSGDVTIFTLPGFNLAEFSSQTGAYSTENTGIASSIKLSNSKTESFSSPIEVDNSDKVIATSSWTDLNEKYADFVKANEGKSYTAALVNSGDIQENSVRSKRDAATNAISGTASGKVPVIAPTDYSKNASCLFYLEGLSLIHYDPASKATYKASFIDFSVSNNSDSYKVDYSCGGTTADSTFTVTITTKGKQNDDKEELSIPAQDIQFFIKVSLVDFYTWEVSEFTIKSAKVTVNGADHSVSNGTNAAQNGIKFFDAIMYSDYGYACSQTPAVFAPADGNNQVGMTLNGFQIQMIPAVANADGSIKYGFVHNMNDCVPTFSIGSWMSIISALILAGVLLFGFLMLNSVQTMDRFDDPKAKQIVINFKE</sequence>